<accession>A0AAE0LFM5</accession>
<feature type="compositionally biased region" description="Low complexity" evidence="1">
    <location>
        <begin position="59"/>
        <end position="73"/>
    </location>
</feature>
<sequence length="422" mass="47104">MNNRHSDTPTSDKDDAQGEEGRNYEQPTRDMKAPADPLPSMEKGEHDKAPLESLDNTLPSYTNPPDTPTSTTPRDINSDREDLVGITPVLHTATGGFQVGNMEAPDCPESQTFLPQDQRRPKQDNVVSRGPALAPRGEFDSQFASQFASTQEDLEHYLDSESSTQRVLQSCGILPEQSLDPIQQKNYVTPAKVAQSGFGRSCDVKRQSGFQQEAVGVSLGSPTDVTEEPKLEDDASESSADVNFAVPPDGEQLYVKHWDRVKLYFKLRTFEYNFYQSNKSGGIPWLVRKLAWNFPPLVTSEDTSKESSVMHPISKNSLQAARFTHFQESTDTLHMLYISPTQITITQEDKLSLRTKSKTVPLSRLKKLKCDEYTVVRTVKSTTAAAMLRMDSLYTYVPNILILLITIISLLLILLISVRPTS</sequence>
<evidence type="ECO:0000256" key="1">
    <source>
        <dbReference type="SAM" id="MobiDB-lite"/>
    </source>
</evidence>
<evidence type="ECO:0000313" key="4">
    <source>
        <dbReference type="Proteomes" id="UP001190700"/>
    </source>
</evidence>
<keyword evidence="4" id="KW-1185">Reference proteome</keyword>
<feature type="compositionally biased region" description="Basic and acidic residues" evidence="1">
    <location>
        <begin position="1"/>
        <end position="33"/>
    </location>
</feature>
<evidence type="ECO:0000313" key="3">
    <source>
        <dbReference type="EMBL" id="KAK3283382.1"/>
    </source>
</evidence>
<feature type="region of interest" description="Disordered" evidence="1">
    <location>
        <begin position="213"/>
        <end position="242"/>
    </location>
</feature>
<comment type="caution">
    <text evidence="3">The sequence shown here is derived from an EMBL/GenBank/DDBJ whole genome shotgun (WGS) entry which is preliminary data.</text>
</comment>
<keyword evidence="2" id="KW-1133">Transmembrane helix</keyword>
<keyword evidence="2" id="KW-0812">Transmembrane</keyword>
<feature type="region of interest" description="Disordered" evidence="1">
    <location>
        <begin position="1"/>
        <end position="83"/>
    </location>
</feature>
<proteinExistence type="predicted"/>
<dbReference type="Proteomes" id="UP001190700">
    <property type="component" value="Unassembled WGS sequence"/>
</dbReference>
<dbReference type="AlphaFoldDB" id="A0AAE0LFM5"/>
<evidence type="ECO:0000256" key="2">
    <source>
        <dbReference type="SAM" id="Phobius"/>
    </source>
</evidence>
<dbReference type="EMBL" id="LGRX02002826">
    <property type="protein sequence ID" value="KAK3283382.1"/>
    <property type="molecule type" value="Genomic_DNA"/>
</dbReference>
<feature type="region of interest" description="Disordered" evidence="1">
    <location>
        <begin position="103"/>
        <end position="138"/>
    </location>
</feature>
<keyword evidence="2" id="KW-0472">Membrane</keyword>
<gene>
    <name evidence="3" type="ORF">CYMTET_8922</name>
</gene>
<protein>
    <submittedName>
        <fullName evidence="3">Uncharacterized protein</fullName>
    </submittedName>
</protein>
<feature type="transmembrane region" description="Helical" evidence="2">
    <location>
        <begin position="396"/>
        <end position="418"/>
    </location>
</feature>
<organism evidence="3 4">
    <name type="scientific">Cymbomonas tetramitiformis</name>
    <dbReference type="NCBI Taxonomy" id="36881"/>
    <lineage>
        <taxon>Eukaryota</taxon>
        <taxon>Viridiplantae</taxon>
        <taxon>Chlorophyta</taxon>
        <taxon>Pyramimonadophyceae</taxon>
        <taxon>Pyramimonadales</taxon>
        <taxon>Pyramimonadaceae</taxon>
        <taxon>Cymbomonas</taxon>
    </lineage>
</organism>
<name>A0AAE0LFM5_9CHLO</name>
<reference evidence="3 4" key="1">
    <citation type="journal article" date="2015" name="Genome Biol. Evol.">
        <title>Comparative Genomics of a Bacterivorous Green Alga Reveals Evolutionary Causalities and Consequences of Phago-Mixotrophic Mode of Nutrition.</title>
        <authorList>
            <person name="Burns J.A."/>
            <person name="Paasch A."/>
            <person name="Narechania A."/>
            <person name="Kim E."/>
        </authorList>
    </citation>
    <scope>NUCLEOTIDE SEQUENCE [LARGE SCALE GENOMIC DNA]</scope>
    <source>
        <strain evidence="3 4">PLY_AMNH</strain>
    </source>
</reference>